<reference evidence="2" key="1">
    <citation type="submission" date="2019-02" db="EMBL/GenBank/DDBJ databases">
        <authorList>
            <person name="Gruber-Vodicka R. H."/>
            <person name="Seah K. B. B."/>
        </authorList>
    </citation>
    <scope>NUCLEOTIDE SEQUENCE</scope>
    <source>
        <strain evidence="2">BECK_BY7</strain>
    </source>
</reference>
<accession>A0A450WC04</accession>
<evidence type="ECO:0000313" key="2">
    <source>
        <dbReference type="EMBL" id="VFK14564.1"/>
    </source>
</evidence>
<protein>
    <recommendedName>
        <fullName evidence="1">DUF4224 domain-containing protein</fullName>
    </recommendedName>
</protein>
<feature type="domain" description="DUF4224" evidence="1">
    <location>
        <begin position="17"/>
        <end position="60"/>
    </location>
</feature>
<proteinExistence type="predicted"/>
<evidence type="ECO:0000259" key="1">
    <source>
        <dbReference type="Pfam" id="PF13986"/>
    </source>
</evidence>
<dbReference type="Pfam" id="PF13986">
    <property type="entry name" value="DUF4224"/>
    <property type="match status" value="1"/>
</dbReference>
<organism evidence="2">
    <name type="scientific">Candidatus Kentrum sp. LFY</name>
    <dbReference type="NCBI Taxonomy" id="2126342"/>
    <lineage>
        <taxon>Bacteria</taxon>
        <taxon>Pseudomonadati</taxon>
        <taxon>Pseudomonadota</taxon>
        <taxon>Gammaproteobacteria</taxon>
        <taxon>Candidatus Kentrum</taxon>
    </lineage>
</organism>
<dbReference type="EMBL" id="CAADFN010000009">
    <property type="protein sequence ID" value="VFK14564.1"/>
    <property type="molecule type" value="Genomic_DNA"/>
</dbReference>
<gene>
    <name evidence="2" type="ORF">BECKLFY1418C_GA0070996_100933</name>
</gene>
<sequence length="84" mass="10000">MARGLYKDKKISMTSGFLNESELRRLTGKVRYTAQIRALRWMGIEHRIRPDGRPIVLRSQVDMTYEPYNRFSNRAWNPDLGAWR</sequence>
<dbReference type="InterPro" id="IPR025319">
    <property type="entry name" value="DUF4224"/>
</dbReference>
<name>A0A450WC04_9GAMM</name>
<dbReference type="AlphaFoldDB" id="A0A450WC04"/>